<protein>
    <submittedName>
        <fullName evidence="1">Uncharacterized protein</fullName>
    </submittedName>
</protein>
<evidence type="ECO:0000313" key="2">
    <source>
        <dbReference type="Proteomes" id="UP000182902"/>
    </source>
</evidence>
<organism evidence="1 2">
    <name type="scientific">Pseudomonas salomonii</name>
    <dbReference type="NCBI Taxonomy" id="191391"/>
    <lineage>
        <taxon>Bacteria</taxon>
        <taxon>Pseudomonadati</taxon>
        <taxon>Pseudomonadota</taxon>
        <taxon>Gammaproteobacteria</taxon>
        <taxon>Pseudomonadales</taxon>
        <taxon>Pseudomonadaceae</taxon>
        <taxon>Pseudomonas</taxon>
    </lineage>
</organism>
<dbReference type="EMBL" id="FNOX01000006">
    <property type="protein sequence ID" value="SDZ02931.1"/>
    <property type="molecule type" value="Genomic_DNA"/>
</dbReference>
<dbReference type="Proteomes" id="UP000182902">
    <property type="component" value="Unassembled WGS sequence"/>
</dbReference>
<name>A0A1H3PPR4_9PSED</name>
<gene>
    <name evidence="1" type="ORF">SAMN05216247_106306</name>
</gene>
<reference evidence="1 2" key="1">
    <citation type="submission" date="2016-10" db="EMBL/GenBank/DDBJ databases">
        <authorList>
            <person name="de Groot N.N."/>
        </authorList>
    </citation>
    <scope>NUCLEOTIDE SEQUENCE [LARGE SCALE GENOMIC DNA]</scope>
    <source>
        <strain evidence="1 2">ICMP 14252</strain>
    </source>
</reference>
<proteinExistence type="predicted"/>
<accession>A0A1H3PPR4</accession>
<dbReference type="AlphaFoldDB" id="A0A1H3PPR4"/>
<evidence type="ECO:0000313" key="1">
    <source>
        <dbReference type="EMBL" id="SDZ02931.1"/>
    </source>
</evidence>
<sequence>MQPIDHNMKNYLSHKCHHCIDILDIKTVALRMNNLINRKLATQLPNTSATA</sequence>